<sequence>MLLLAILLCGYSVFTALVLVSTHFRSESYVGQPLERALGISLILALGGLQLCHFSYLMGHDGVHGAFYQTLLFGIAPAFYLFSQPLIRAQIRYSPRQALHLLPLTAAPWLPSSQAWPLAFAIGALYLIGLGRQVYALRAHRHRFHLELGFLAGIFLIAAGVVGLVFLMPLISEHAFFMLYASAIGSAFLLLSLALFHAPQMPDRIEEAARETYVSSTLANVDCESTLNRLEQLMQQEQAFENPDLDLPMMAEQLGLSGHQLSELVNVKLGKGFSRYVREYRVNAAKAMLLNEPSASVLSIGMSSGFSSQSNFYTAFREVTGMTPGQFRKFSMPNHPE</sequence>
<evidence type="ECO:0000256" key="3">
    <source>
        <dbReference type="ARBA" id="ARBA00023163"/>
    </source>
</evidence>
<dbReference type="Proteomes" id="UP000502260">
    <property type="component" value="Chromosome"/>
</dbReference>
<dbReference type="PROSITE" id="PS01124">
    <property type="entry name" value="HTH_ARAC_FAMILY_2"/>
    <property type="match status" value="1"/>
</dbReference>
<keyword evidence="4" id="KW-0812">Transmembrane</keyword>
<dbReference type="PANTHER" id="PTHR43280:SF29">
    <property type="entry name" value="ARAC-FAMILY TRANSCRIPTIONAL REGULATOR"/>
    <property type="match status" value="1"/>
</dbReference>
<dbReference type="Pfam" id="PF12833">
    <property type="entry name" value="HTH_18"/>
    <property type="match status" value="1"/>
</dbReference>
<keyword evidence="7" id="KW-1185">Reference proteome</keyword>
<evidence type="ECO:0000256" key="4">
    <source>
        <dbReference type="SAM" id="Phobius"/>
    </source>
</evidence>
<dbReference type="GO" id="GO:0003700">
    <property type="term" value="F:DNA-binding transcription factor activity"/>
    <property type="evidence" value="ECO:0007669"/>
    <property type="project" value="InterPro"/>
</dbReference>
<dbReference type="InterPro" id="IPR020449">
    <property type="entry name" value="Tscrpt_reg_AraC-type_HTH"/>
</dbReference>
<accession>A0A6F8VD50</accession>
<dbReference type="AlphaFoldDB" id="A0A6F8VD50"/>
<proteinExistence type="predicted"/>
<feature type="transmembrane region" description="Helical" evidence="4">
    <location>
        <begin position="107"/>
        <end position="128"/>
    </location>
</feature>
<evidence type="ECO:0000259" key="5">
    <source>
        <dbReference type="PROSITE" id="PS01124"/>
    </source>
</evidence>
<dbReference type="EMBL" id="AP022853">
    <property type="protein sequence ID" value="BCB26685.1"/>
    <property type="molecule type" value="Genomic_DNA"/>
</dbReference>
<dbReference type="KEGG" id="slac:SKTS_15710"/>
<name>A0A6F8VD50_9PROT</name>
<evidence type="ECO:0000256" key="1">
    <source>
        <dbReference type="ARBA" id="ARBA00023015"/>
    </source>
</evidence>
<feature type="domain" description="HTH araC/xylS-type" evidence="5">
    <location>
        <begin position="228"/>
        <end position="330"/>
    </location>
</feature>
<feature type="transmembrane region" description="Helical" evidence="4">
    <location>
        <begin position="148"/>
        <end position="171"/>
    </location>
</feature>
<dbReference type="GO" id="GO:0043565">
    <property type="term" value="F:sequence-specific DNA binding"/>
    <property type="evidence" value="ECO:0007669"/>
    <property type="project" value="InterPro"/>
</dbReference>
<dbReference type="PROSITE" id="PS00041">
    <property type="entry name" value="HTH_ARAC_FAMILY_1"/>
    <property type="match status" value="1"/>
</dbReference>
<dbReference type="PANTHER" id="PTHR43280">
    <property type="entry name" value="ARAC-FAMILY TRANSCRIPTIONAL REGULATOR"/>
    <property type="match status" value="1"/>
</dbReference>
<evidence type="ECO:0000313" key="7">
    <source>
        <dbReference type="Proteomes" id="UP000502260"/>
    </source>
</evidence>
<feature type="transmembrane region" description="Helical" evidence="4">
    <location>
        <begin position="39"/>
        <end position="59"/>
    </location>
</feature>
<keyword evidence="2" id="KW-0238">DNA-binding</keyword>
<dbReference type="InterPro" id="IPR018062">
    <property type="entry name" value="HTH_AraC-typ_CS"/>
</dbReference>
<evidence type="ECO:0000313" key="6">
    <source>
        <dbReference type="EMBL" id="BCB26685.1"/>
    </source>
</evidence>
<dbReference type="PRINTS" id="PR00032">
    <property type="entry name" value="HTHARAC"/>
</dbReference>
<dbReference type="RefSeq" id="WP_173062895.1">
    <property type="nucleotide sequence ID" value="NZ_AP022853.1"/>
</dbReference>
<dbReference type="SMART" id="SM00342">
    <property type="entry name" value="HTH_ARAC"/>
    <property type="match status" value="1"/>
</dbReference>
<dbReference type="InterPro" id="IPR018060">
    <property type="entry name" value="HTH_AraC"/>
</dbReference>
<protein>
    <recommendedName>
        <fullName evidence="5">HTH araC/xylS-type domain-containing protein</fullName>
    </recommendedName>
</protein>
<feature type="transmembrane region" description="Helical" evidence="4">
    <location>
        <begin position="66"/>
        <end position="87"/>
    </location>
</feature>
<keyword evidence="4" id="KW-0472">Membrane</keyword>
<dbReference type="SUPFAM" id="SSF46689">
    <property type="entry name" value="Homeodomain-like"/>
    <property type="match status" value="1"/>
</dbReference>
<keyword evidence="3" id="KW-0804">Transcription</keyword>
<keyword evidence="1" id="KW-0805">Transcription regulation</keyword>
<dbReference type="InterPro" id="IPR009057">
    <property type="entry name" value="Homeodomain-like_sf"/>
</dbReference>
<keyword evidence="4" id="KW-1133">Transmembrane helix</keyword>
<feature type="transmembrane region" description="Helical" evidence="4">
    <location>
        <begin position="177"/>
        <end position="196"/>
    </location>
</feature>
<dbReference type="Gene3D" id="1.10.10.60">
    <property type="entry name" value="Homeodomain-like"/>
    <property type="match status" value="2"/>
</dbReference>
<gene>
    <name evidence="6" type="ORF">SKTS_15710</name>
</gene>
<evidence type="ECO:0000256" key="2">
    <source>
        <dbReference type="ARBA" id="ARBA00023125"/>
    </source>
</evidence>
<organism evidence="6 7">
    <name type="scientific">Sulfurimicrobium lacus</name>
    <dbReference type="NCBI Taxonomy" id="2715678"/>
    <lineage>
        <taxon>Bacteria</taxon>
        <taxon>Pseudomonadati</taxon>
        <taxon>Pseudomonadota</taxon>
        <taxon>Betaproteobacteria</taxon>
        <taxon>Nitrosomonadales</taxon>
        <taxon>Sulfuricellaceae</taxon>
        <taxon>Sulfurimicrobium</taxon>
    </lineage>
</organism>
<reference evidence="7" key="1">
    <citation type="submission" date="2020-03" db="EMBL/GenBank/DDBJ databases">
        <title>Complete genome sequence of sulfur-oxidizing bacterium skT11.</title>
        <authorList>
            <person name="Kanda M."/>
            <person name="Kojima H."/>
            <person name="Fukui M."/>
        </authorList>
    </citation>
    <scope>NUCLEOTIDE SEQUENCE [LARGE SCALE GENOMIC DNA]</scope>
    <source>
        <strain evidence="7">skT11</strain>
    </source>
</reference>